<accession>A0A919MUF3</accession>
<evidence type="ECO:0000259" key="2">
    <source>
        <dbReference type="Pfam" id="PF09359"/>
    </source>
</evidence>
<dbReference type="InterPro" id="IPR042267">
    <property type="entry name" value="VTC_sf"/>
</dbReference>
<dbReference type="Gene3D" id="3.20.100.30">
    <property type="entry name" value="VTC, catalytic tunnel domain"/>
    <property type="match status" value="1"/>
</dbReference>
<organism evidence="3 4">
    <name type="scientific">Paractinoplanes rishiriensis</name>
    <dbReference type="NCBI Taxonomy" id="1050105"/>
    <lineage>
        <taxon>Bacteria</taxon>
        <taxon>Bacillati</taxon>
        <taxon>Actinomycetota</taxon>
        <taxon>Actinomycetes</taxon>
        <taxon>Micromonosporales</taxon>
        <taxon>Micromonosporaceae</taxon>
        <taxon>Paractinoplanes</taxon>
    </lineage>
</organism>
<dbReference type="InterPro" id="IPR033469">
    <property type="entry name" value="CYTH-like_dom_sf"/>
</dbReference>
<proteinExistence type="predicted"/>
<dbReference type="SUPFAM" id="SSF55154">
    <property type="entry name" value="CYTH-like phosphatases"/>
    <property type="match status" value="1"/>
</dbReference>
<dbReference type="Proteomes" id="UP000636960">
    <property type="component" value="Unassembled WGS sequence"/>
</dbReference>
<dbReference type="AlphaFoldDB" id="A0A919MUF3"/>
<protein>
    <submittedName>
        <fullName evidence="3">VTC domain-containing protein</fullName>
    </submittedName>
</protein>
<gene>
    <name evidence="3" type="ORF">Ari01nite_27390</name>
</gene>
<feature type="compositionally biased region" description="Low complexity" evidence="1">
    <location>
        <begin position="185"/>
        <end position="200"/>
    </location>
</feature>
<dbReference type="GO" id="GO:0006799">
    <property type="term" value="P:polyphosphate biosynthetic process"/>
    <property type="evidence" value="ECO:0007669"/>
    <property type="project" value="UniProtKB-ARBA"/>
</dbReference>
<dbReference type="Pfam" id="PF09359">
    <property type="entry name" value="VTC"/>
    <property type="match status" value="1"/>
</dbReference>
<name>A0A919MUF3_9ACTN</name>
<reference evidence="3" key="1">
    <citation type="submission" date="2021-01" db="EMBL/GenBank/DDBJ databases">
        <title>Whole genome shotgun sequence of Actinoplanes rishiriensis NBRC 108556.</title>
        <authorList>
            <person name="Komaki H."/>
            <person name="Tamura T."/>
        </authorList>
    </citation>
    <scope>NUCLEOTIDE SEQUENCE</scope>
    <source>
        <strain evidence="3">NBRC 108556</strain>
    </source>
</reference>
<comment type="caution">
    <text evidence="3">The sequence shown here is derived from an EMBL/GenBank/DDBJ whole genome shotgun (WGS) entry which is preliminary data.</text>
</comment>
<evidence type="ECO:0000313" key="3">
    <source>
        <dbReference type="EMBL" id="GIE95274.1"/>
    </source>
</evidence>
<keyword evidence="4" id="KW-1185">Reference proteome</keyword>
<dbReference type="EMBL" id="BOMV01000026">
    <property type="protein sequence ID" value="GIE95274.1"/>
    <property type="molecule type" value="Genomic_DNA"/>
</dbReference>
<sequence length="268" mass="29510">MTFPILAHLPAVGLAELEERAALQSRVDRKYVLPVEDAGELLATLAPTSRVLDIEGCRHFTYESIYFDTPELISYRRTAHRHRRRFKIRTRTYVDSGLCVLEVKVPGPRGSTVKYRVPYEHGERDSVDGGTAFVDEILTRHGLGRRPPLRPTLTTAYLRCTLLLPQSDSRVTVDTDLSWTALSSPALSSPALSSPAPSSPTGAAHLRIPGTAVVETKTGSAASVADRLLWSRGHRPVAISKYATGLAALRGDLPAAPWRRLLRRHFTA</sequence>
<evidence type="ECO:0000256" key="1">
    <source>
        <dbReference type="SAM" id="MobiDB-lite"/>
    </source>
</evidence>
<feature type="region of interest" description="Disordered" evidence="1">
    <location>
        <begin position="185"/>
        <end position="204"/>
    </location>
</feature>
<evidence type="ECO:0000313" key="4">
    <source>
        <dbReference type="Proteomes" id="UP000636960"/>
    </source>
</evidence>
<feature type="domain" description="VTC" evidence="2">
    <location>
        <begin position="26"/>
        <end position="249"/>
    </location>
</feature>
<dbReference type="RefSeq" id="WP_203781571.1">
    <property type="nucleotide sequence ID" value="NZ_BOMV01000026.1"/>
</dbReference>
<dbReference type="InterPro" id="IPR018966">
    <property type="entry name" value="VTC_domain"/>
</dbReference>
<dbReference type="CDD" id="cd07750">
    <property type="entry name" value="PolyPPase_VTC_like"/>
    <property type="match status" value="1"/>
</dbReference>